<sequence>MQSSGNISARDAFADFGRLCEAEFVIRTTKDLDYVDPLLRLTTRFQFLYVTIGTGRNNILEELHVSVNVMPYGLGRLVRSRCSAHSDWCISLVAEICNPPHLVVPGAKHIRSSRHIEKITKDRFPRLMENTTVDFEFSEKLKLDLNQVKYPKTQDISYKRATSGAEHHVV</sequence>
<dbReference type="InParanoid" id="A0A409VSM5"/>
<keyword evidence="2" id="KW-1185">Reference proteome</keyword>
<organism evidence="1 2">
    <name type="scientific">Psilocybe cyanescens</name>
    <dbReference type="NCBI Taxonomy" id="93625"/>
    <lineage>
        <taxon>Eukaryota</taxon>
        <taxon>Fungi</taxon>
        <taxon>Dikarya</taxon>
        <taxon>Basidiomycota</taxon>
        <taxon>Agaricomycotina</taxon>
        <taxon>Agaricomycetes</taxon>
        <taxon>Agaricomycetidae</taxon>
        <taxon>Agaricales</taxon>
        <taxon>Agaricineae</taxon>
        <taxon>Strophariaceae</taxon>
        <taxon>Psilocybe</taxon>
    </lineage>
</organism>
<reference evidence="1 2" key="1">
    <citation type="journal article" date="2018" name="Evol. Lett.">
        <title>Horizontal gene cluster transfer increased hallucinogenic mushroom diversity.</title>
        <authorList>
            <person name="Reynolds H.T."/>
            <person name="Vijayakumar V."/>
            <person name="Gluck-Thaler E."/>
            <person name="Korotkin H.B."/>
            <person name="Matheny P.B."/>
            <person name="Slot J.C."/>
        </authorList>
    </citation>
    <scope>NUCLEOTIDE SEQUENCE [LARGE SCALE GENOMIC DNA]</scope>
    <source>
        <strain evidence="1 2">2631</strain>
    </source>
</reference>
<evidence type="ECO:0000313" key="1">
    <source>
        <dbReference type="EMBL" id="PPQ69239.1"/>
    </source>
</evidence>
<evidence type="ECO:0000313" key="2">
    <source>
        <dbReference type="Proteomes" id="UP000283269"/>
    </source>
</evidence>
<protein>
    <submittedName>
        <fullName evidence="1">Uncharacterized protein</fullName>
    </submittedName>
</protein>
<name>A0A409VSM5_PSICY</name>
<dbReference type="Proteomes" id="UP000283269">
    <property type="component" value="Unassembled WGS sequence"/>
</dbReference>
<comment type="caution">
    <text evidence="1">The sequence shown here is derived from an EMBL/GenBank/DDBJ whole genome shotgun (WGS) entry which is preliminary data.</text>
</comment>
<dbReference type="AlphaFoldDB" id="A0A409VSM5"/>
<accession>A0A409VSM5</accession>
<dbReference type="EMBL" id="NHYD01003939">
    <property type="protein sequence ID" value="PPQ69239.1"/>
    <property type="molecule type" value="Genomic_DNA"/>
</dbReference>
<proteinExistence type="predicted"/>
<gene>
    <name evidence="1" type="ORF">CVT25_006956</name>
</gene>